<reference evidence="3" key="1">
    <citation type="submission" date="2016-11" db="EMBL/GenBank/DDBJ databases">
        <authorList>
            <person name="Varghese N."/>
            <person name="Submissions S."/>
        </authorList>
    </citation>
    <scope>NUCLEOTIDE SEQUENCE [LARGE SCALE GENOMIC DNA]</scope>
    <source>
        <strain evidence="3">USBA-503</strain>
    </source>
</reference>
<dbReference type="AlphaFoldDB" id="A0A1M6Y8M6"/>
<evidence type="ECO:0000313" key="3">
    <source>
        <dbReference type="Proteomes" id="UP000184016"/>
    </source>
</evidence>
<sequence length="52" mass="5988">MELSRKSGIHHTTLSKLAGHPSQRPSRLTERKLRPVLREYGVDTTDFWDLGL</sequence>
<accession>A0A1M6Y8M6</accession>
<dbReference type="STRING" id="1830138.SAMN05443507_1455"/>
<feature type="region of interest" description="Disordered" evidence="1">
    <location>
        <begin position="1"/>
        <end position="30"/>
    </location>
</feature>
<name>A0A1M6Y8M6_9BACL</name>
<organism evidence="2 3">
    <name type="scientific">Alicyclobacillus tolerans</name>
    <dbReference type="NCBI Taxonomy" id="90970"/>
    <lineage>
        <taxon>Bacteria</taxon>
        <taxon>Bacillati</taxon>
        <taxon>Bacillota</taxon>
        <taxon>Bacilli</taxon>
        <taxon>Bacillales</taxon>
        <taxon>Alicyclobacillaceae</taxon>
        <taxon>Alicyclobacillus</taxon>
    </lineage>
</organism>
<proteinExistence type="predicted"/>
<keyword evidence="3" id="KW-1185">Reference proteome</keyword>
<protein>
    <recommendedName>
        <fullName evidence="4">XRE family transcriptional regulator</fullName>
    </recommendedName>
</protein>
<dbReference type="Proteomes" id="UP000184016">
    <property type="component" value="Unassembled WGS sequence"/>
</dbReference>
<evidence type="ECO:0000256" key="1">
    <source>
        <dbReference type="SAM" id="MobiDB-lite"/>
    </source>
</evidence>
<evidence type="ECO:0000313" key="2">
    <source>
        <dbReference type="EMBL" id="SHL14640.1"/>
    </source>
</evidence>
<evidence type="ECO:0008006" key="4">
    <source>
        <dbReference type="Google" id="ProtNLM"/>
    </source>
</evidence>
<gene>
    <name evidence="2" type="ORF">SAMN05443507_1455</name>
</gene>
<dbReference type="EMBL" id="FRAF01000045">
    <property type="protein sequence ID" value="SHL14640.1"/>
    <property type="molecule type" value="Genomic_DNA"/>
</dbReference>